<organism evidence="1 2">
    <name type="scientific">Solanum commersonii</name>
    <name type="common">Commerson's wild potato</name>
    <name type="synonym">Commerson's nightshade</name>
    <dbReference type="NCBI Taxonomy" id="4109"/>
    <lineage>
        <taxon>Eukaryota</taxon>
        <taxon>Viridiplantae</taxon>
        <taxon>Streptophyta</taxon>
        <taxon>Embryophyta</taxon>
        <taxon>Tracheophyta</taxon>
        <taxon>Spermatophyta</taxon>
        <taxon>Magnoliopsida</taxon>
        <taxon>eudicotyledons</taxon>
        <taxon>Gunneridae</taxon>
        <taxon>Pentapetalae</taxon>
        <taxon>asterids</taxon>
        <taxon>lamiids</taxon>
        <taxon>Solanales</taxon>
        <taxon>Solanaceae</taxon>
        <taxon>Solanoideae</taxon>
        <taxon>Solaneae</taxon>
        <taxon>Solanum</taxon>
    </lineage>
</organism>
<comment type="caution">
    <text evidence="1">The sequence shown here is derived from an EMBL/GenBank/DDBJ whole genome shotgun (WGS) entry which is preliminary data.</text>
</comment>
<evidence type="ECO:0000313" key="1">
    <source>
        <dbReference type="EMBL" id="KAG5597734.1"/>
    </source>
</evidence>
<sequence>MVLRIPHFSGGAMMMVKTSRPSLGQNKIGKDVKLIEKGAVIDGRHENNGRGERDRWERRRKEFDGKGKFLGRETYGEEGNISGEGKNLTGDGIVLILEKLKNLGF</sequence>
<dbReference type="Proteomes" id="UP000824120">
    <property type="component" value="Chromosome 7"/>
</dbReference>
<proteinExistence type="predicted"/>
<reference evidence="1 2" key="1">
    <citation type="submission" date="2020-09" db="EMBL/GenBank/DDBJ databases">
        <title>De no assembly of potato wild relative species, Solanum commersonii.</title>
        <authorList>
            <person name="Cho K."/>
        </authorList>
    </citation>
    <scope>NUCLEOTIDE SEQUENCE [LARGE SCALE GENOMIC DNA]</scope>
    <source>
        <strain evidence="1">LZ3.2</strain>
        <tissue evidence="1">Leaf</tissue>
    </source>
</reference>
<gene>
    <name evidence="1" type="ORF">H5410_038966</name>
</gene>
<dbReference type="AlphaFoldDB" id="A0A9J5YFD8"/>
<keyword evidence="2" id="KW-1185">Reference proteome</keyword>
<protein>
    <submittedName>
        <fullName evidence="1">Uncharacterized protein</fullName>
    </submittedName>
</protein>
<evidence type="ECO:0000313" key="2">
    <source>
        <dbReference type="Proteomes" id="UP000824120"/>
    </source>
</evidence>
<accession>A0A9J5YFD8</accession>
<dbReference type="EMBL" id="JACXVP010000007">
    <property type="protein sequence ID" value="KAG5597734.1"/>
    <property type="molecule type" value="Genomic_DNA"/>
</dbReference>
<name>A0A9J5YFD8_SOLCO</name>